<name>A0A0D7ADM1_9AGAR</name>
<feature type="compositionally biased region" description="Polar residues" evidence="2">
    <location>
        <begin position="120"/>
        <end position="133"/>
    </location>
</feature>
<protein>
    <submittedName>
        <fullName evidence="3">Uncharacterized protein</fullName>
    </submittedName>
</protein>
<feature type="region of interest" description="Disordered" evidence="2">
    <location>
        <begin position="1"/>
        <end position="54"/>
    </location>
</feature>
<accession>A0A0D7ADM1</accession>
<keyword evidence="4" id="KW-1185">Reference proteome</keyword>
<feature type="compositionally biased region" description="Acidic residues" evidence="2">
    <location>
        <begin position="1"/>
        <end position="10"/>
    </location>
</feature>
<reference evidence="3 4" key="1">
    <citation type="journal article" date="2015" name="Fungal Genet. Biol.">
        <title>Evolution of novel wood decay mechanisms in Agaricales revealed by the genome sequences of Fistulina hepatica and Cylindrobasidium torrendii.</title>
        <authorList>
            <person name="Floudas D."/>
            <person name="Held B.W."/>
            <person name="Riley R."/>
            <person name="Nagy L.G."/>
            <person name="Koehler G."/>
            <person name="Ransdell A.S."/>
            <person name="Younus H."/>
            <person name="Chow J."/>
            <person name="Chiniquy J."/>
            <person name="Lipzen A."/>
            <person name="Tritt A."/>
            <person name="Sun H."/>
            <person name="Haridas S."/>
            <person name="LaButti K."/>
            <person name="Ohm R.A."/>
            <person name="Kues U."/>
            <person name="Blanchette R.A."/>
            <person name="Grigoriev I.V."/>
            <person name="Minto R.E."/>
            <person name="Hibbett D.S."/>
        </authorList>
    </citation>
    <scope>NUCLEOTIDE SEQUENCE [LARGE SCALE GENOMIC DNA]</scope>
    <source>
        <strain evidence="3 4">ATCC 64428</strain>
    </source>
</reference>
<keyword evidence="1" id="KW-0175">Coiled coil</keyword>
<gene>
    <name evidence="3" type="ORF">FISHEDRAFT_59267</name>
</gene>
<evidence type="ECO:0000313" key="3">
    <source>
        <dbReference type="EMBL" id="KIY47976.1"/>
    </source>
</evidence>
<organism evidence="3 4">
    <name type="scientific">Fistulina hepatica ATCC 64428</name>
    <dbReference type="NCBI Taxonomy" id="1128425"/>
    <lineage>
        <taxon>Eukaryota</taxon>
        <taxon>Fungi</taxon>
        <taxon>Dikarya</taxon>
        <taxon>Basidiomycota</taxon>
        <taxon>Agaricomycotina</taxon>
        <taxon>Agaricomycetes</taxon>
        <taxon>Agaricomycetidae</taxon>
        <taxon>Agaricales</taxon>
        <taxon>Fistulinaceae</taxon>
        <taxon>Fistulina</taxon>
    </lineage>
</organism>
<feature type="non-terminal residue" evidence="3">
    <location>
        <position position="1"/>
    </location>
</feature>
<proteinExistence type="predicted"/>
<evidence type="ECO:0000313" key="4">
    <source>
        <dbReference type="Proteomes" id="UP000054144"/>
    </source>
</evidence>
<evidence type="ECO:0000256" key="2">
    <source>
        <dbReference type="SAM" id="MobiDB-lite"/>
    </source>
</evidence>
<dbReference type="AlphaFoldDB" id="A0A0D7ADM1"/>
<dbReference type="EMBL" id="KN881898">
    <property type="protein sequence ID" value="KIY47976.1"/>
    <property type="molecule type" value="Genomic_DNA"/>
</dbReference>
<feature type="region of interest" description="Disordered" evidence="2">
    <location>
        <begin position="113"/>
        <end position="180"/>
    </location>
</feature>
<sequence length="180" mass="19645">QLSTNEDSEIEGLTSSESEIEDLSVEVPRYARKKQHAKLTEAQPQAGPSHAHVLADPLSNIDELTGSDALRVAENLAREAIAENAAFREQLRETTETLNQQRTLIEELLRQQRHGAQGARTAQASAPTTQDQGTRAPVEMTSVVLTTTRESEAMLPRRATTVQVKDRYKQAGATTSGRGA</sequence>
<evidence type="ECO:0000256" key="1">
    <source>
        <dbReference type="SAM" id="Coils"/>
    </source>
</evidence>
<dbReference type="Proteomes" id="UP000054144">
    <property type="component" value="Unassembled WGS sequence"/>
</dbReference>
<feature type="coiled-coil region" evidence="1">
    <location>
        <begin position="70"/>
        <end position="111"/>
    </location>
</feature>